<dbReference type="CDD" id="cd01948">
    <property type="entry name" value="EAL"/>
    <property type="match status" value="1"/>
</dbReference>
<organism evidence="5 6">
    <name type="scientific">Arcobacter nitrofigilis (strain ATCC 33309 / DSM 7299 / CCUG 15893 / LMG 7604 / NCTC 12251 / CI)</name>
    <name type="common">Campylobacter nitrofigilis</name>
    <dbReference type="NCBI Taxonomy" id="572480"/>
    <lineage>
        <taxon>Bacteria</taxon>
        <taxon>Pseudomonadati</taxon>
        <taxon>Campylobacterota</taxon>
        <taxon>Epsilonproteobacteria</taxon>
        <taxon>Campylobacterales</taxon>
        <taxon>Arcobacteraceae</taxon>
        <taxon>Arcobacter</taxon>
    </lineage>
</organism>
<proteinExistence type="predicted"/>
<dbReference type="SUPFAM" id="SSF55073">
    <property type="entry name" value="Nucleotide cyclase"/>
    <property type="match status" value="1"/>
</dbReference>
<dbReference type="SUPFAM" id="SSF141868">
    <property type="entry name" value="EAL domain-like"/>
    <property type="match status" value="1"/>
</dbReference>
<gene>
    <name evidence="5" type="ordered locus">Arnit_0818</name>
</gene>
<evidence type="ECO:0000313" key="6">
    <source>
        <dbReference type="Proteomes" id="UP000000939"/>
    </source>
</evidence>
<evidence type="ECO:0000256" key="1">
    <source>
        <dbReference type="SAM" id="Phobius"/>
    </source>
</evidence>
<dbReference type="GO" id="GO:0007165">
    <property type="term" value="P:signal transduction"/>
    <property type="evidence" value="ECO:0007669"/>
    <property type="project" value="InterPro"/>
</dbReference>
<dbReference type="InterPro" id="IPR042461">
    <property type="entry name" value="LapD_MoxY_peri_C"/>
</dbReference>
<accession>D5V2Q0</accession>
<feature type="domain" description="HAMP" evidence="3">
    <location>
        <begin position="277"/>
        <end position="329"/>
    </location>
</feature>
<feature type="transmembrane region" description="Helical" evidence="1">
    <location>
        <begin position="6"/>
        <end position="25"/>
    </location>
</feature>
<name>D5V2Q0_ARCNC</name>
<keyword evidence="1" id="KW-1133">Transmembrane helix</keyword>
<dbReference type="InterPro" id="IPR035919">
    <property type="entry name" value="EAL_sf"/>
</dbReference>
<dbReference type="Gene3D" id="6.20.270.20">
    <property type="entry name" value="LapD/MoxY periplasmic domain"/>
    <property type="match status" value="1"/>
</dbReference>
<dbReference type="Pfam" id="PF00563">
    <property type="entry name" value="EAL"/>
    <property type="match status" value="1"/>
</dbReference>
<evidence type="ECO:0000259" key="4">
    <source>
        <dbReference type="PROSITE" id="PS50887"/>
    </source>
</evidence>
<protein>
    <submittedName>
        <fullName evidence="5">Diguanylate cyclase/phosphodiesterase with extracellular sensor</fullName>
    </submittedName>
</protein>
<feature type="domain" description="EAL" evidence="2">
    <location>
        <begin position="507"/>
        <end position="741"/>
    </location>
</feature>
<evidence type="ECO:0000313" key="5">
    <source>
        <dbReference type="EMBL" id="ADG92482.1"/>
    </source>
</evidence>
<sequence>MSLSKQLYLIISAIFFAIFVGNFIISVKNTKEYLEIESANKAQDTATSLGLSLKSLIGDKHDPEIESTIKAIANRGFYKEIRLEDVEISFTNDDLIKNIENINVNKYSSISDVRIDSKYGKIEKSTNDSAFENALDSLDSTSNNEVENNTAKTNTKYIFTPTNEYKDGGNFEVSFKIKINNKIVNAISQIDLNKILVKEDREEKFDYVPQWFINLIQLDMQEKSSEISDGWKNVATIYVSSNAGDAYAKLYDQARGAIIYSLIAFFISFIILVLFLQLILKPLKNIEKLAVNIAHGKFGKINKLPVTTEIKNVAIAMNDMSSKIEGIIKKLNANIENVTKKISQDGLTKLELRQTFETDMKNMFITKTDGYVMSLKIESLAEFAKNNSNSAVDKFIKDFANILQNSNESFEFEIKAFRFFGSEFALIAKNCSEEEIKNLSQYLKVKFDDFSKEVNLTNISNIGVTMFNQIGTIPEMLSAAIEARESAKQIGPNEAVIRDANDLARDMESWRELIFDIIDNSKFDVKYINNEYILTGENEGKLIMQEAFTSAYDKDGEQIPIGTFISIAEKYEKVVDFDKAVVSNVIKHIKENTLEHNISINLSLDSIVDSNFIDWLTMTLQNNNSIASKLVFSITAYGVAKDIEHFKVFAKVVNQYHARIIVKRFESKFIPLGSIKDLNLDFIRLARDYTNGISSDSGKHAFVESMQDLCNLVNIKVMAENVKSDEDLEKVKEIGLHAASR</sequence>
<dbReference type="PROSITE" id="PS50883">
    <property type="entry name" value="EAL"/>
    <property type="match status" value="1"/>
</dbReference>
<feature type="transmembrane region" description="Helical" evidence="1">
    <location>
        <begin position="257"/>
        <end position="280"/>
    </location>
</feature>
<dbReference type="GO" id="GO:0071111">
    <property type="term" value="F:cyclic-guanylate-specific phosphodiesterase activity"/>
    <property type="evidence" value="ECO:0007669"/>
    <property type="project" value="InterPro"/>
</dbReference>
<dbReference type="Gene3D" id="3.20.20.450">
    <property type="entry name" value="EAL domain"/>
    <property type="match status" value="1"/>
</dbReference>
<keyword evidence="1" id="KW-0812">Transmembrane</keyword>
<reference evidence="5 6" key="1">
    <citation type="journal article" date="2010" name="Stand. Genomic Sci.">
        <title>Complete genome sequence of Arcobacter nitrofigilis type strain (CI).</title>
        <authorList>
            <person name="Pati A."/>
            <person name="Gronow S."/>
            <person name="Lapidus A."/>
            <person name="Copeland A."/>
            <person name="Glavina Del Rio T."/>
            <person name="Nolan M."/>
            <person name="Lucas S."/>
            <person name="Tice H."/>
            <person name="Cheng J.F."/>
            <person name="Han C."/>
            <person name="Chertkov O."/>
            <person name="Bruce D."/>
            <person name="Tapia R."/>
            <person name="Goodwin L."/>
            <person name="Pitluck S."/>
            <person name="Liolios K."/>
            <person name="Ivanova N."/>
            <person name="Mavromatis K."/>
            <person name="Chen A."/>
            <person name="Palaniappan K."/>
            <person name="Land M."/>
            <person name="Hauser L."/>
            <person name="Chang Y.J."/>
            <person name="Jeffries C.D."/>
            <person name="Detter J.C."/>
            <person name="Rohde M."/>
            <person name="Goker M."/>
            <person name="Bristow J."/>
            <person name="Eisen J.A."/>
            <person name="Markowitz V."/>
            <person name="Hugenholtz P."/>
            <person name="Klenk H.P."/>
            <person name="Kyrpides N.C."/>
        </authorList>
    </citation>
    <scope>NUCLEOTIDE SEQUENCE [LARGE SCALE GENOMIC DNA]</scope>
    <source>
        <strain evidence="6">ATCC 33309 / DSM 7299 / CCUG 15893 / LMG 7604 / NCTC 12251 / CI</strain>
    </source>
</reference>
<dbReference type="Proteomes" id="UP000000939">
    <property type="component" value="Chromosome"/>
</dbReference>
<dbReference type="OrthoDB" id="5894408at2"/>
<dbReference type="SMART" id="SM00267">
    <property type="entry name" value="GGDEF"/>
    <property type="match status" value="1"/>
</dbReference>
<evidence type="ECO:0000259" key="3">
    <source>
        <dbReference type="PROSITE" id="PS50885"/>
    </source>
</evidence>
<dbReference type="RefSeq" id="WP_013134627.1">
    <property type="nucleotide sequence ID" value="NC_014166.1"/>
</dbReference>
<dbReference type="InterPro" id="IPR001633">
    <property type="entry name" value="EAL_dom"/>
</dbReference>
<dbReference type="Pfam" id="PF00990">
    <property type="entry name" value="GGDEF"/>
    <property type="match status" value="1"/>
</dbReference>
<dbReference type="PANTHER" id="PTHR33121:SF79">
    <property type="entry name" value="CYCLIC DI-GMP PHOSPHODIESTERASE PDED-RELATED"/>
    <property type="match status" value="1"/>
</dbReference>
<dbReference type="GO" id="GO:0016020">
    <property type="term" value="C:membrane"/>
    <property type="evidence" value="ECO:0007669"/>
    <property type="project" value="InterPro"/>
</dbReference>
<dbReference type="AlphaFoldDB" id="D5V2Q0"/>
<dbReference type="Gene3D" id="3.30.70.270">
    <property type="match status" value="1"/>
</dbReference>
<dbReference type="InterPro" id="IPR032244">
    <property type="entry name" value="LapD_MoxY_N"/>
</dbReference>
<dbReference type="InterPro" id="IPR043128">
    <property type="entry name" value="Rev_trsase/Diguanyl_cyclase"/>
</dbReference>
<dbReference type="HOGENOM" id="CLU_000445_109_1_7"/>
<keyword evidence="6" id="KW-1185">Reference proteome</keyword>
<dbReference type="EMBL" id="CP001999">
    <property type="protein sequence ID" value="ADG92482.1"/>
    <property type="molecule type" value="Genomic_DNA"/>
</dbReference>
<dbReference type="InterPro" id="IPR050706">
    <property type="entry name" value="Cyclic-di-GMP_PDE-like"/>
</dbReference>
<dbReference type="STRING" id="572480.Arnit_0818"/>
<dbReference type="PANTHER" id="PTHR33121">
    <property type="entry name" value="CYCLIC DI-GMP PHOSPHODIESTERASE PDEF"/>
    <property type="match status" value="1"/>
</dbReference>
<dbReference type="SMART" id="SM00052">
    <property type="entry name" value="EAL"/>
    <property type="match status" value="1"/>
</dbReference>
<dbReference type="InterPro" id="IPR003660">
    <property type="entry name" value="HAMP_dom"/>
</dbReference>
<dbReference type="eggNOG" id="COG2200">
    <property type="taxonomic scope" value="Bacteria"/>
</dbReference>
<dbReference type="InterPro" id="IPR029787">
    <property type="entry name" value="Nucleotide_cyclase"/>
</dbReference>
<dbReference type="Gene3D" id="3.30.110.200">
    <property type="match status" value="1"/>
</dbReference>
<dbReference type="PROSITE" id="PS50887">
    <property type="entry name" value="GGDEF"/>
    <property type="match status" value="1"/>
</dbReference>
<feature type="domain" description="GGDEF" evidence="4">
    <location>
        <begin position="368"/>
        <end position="500"/>
    </location>
</feature>
<dbReference type="eggNOG" id="COG2199">
    <property type="taxonomic scope" value="Bacteria"/>
</dbReference>
<dbReference type="InterPro" id="IPR000160">
    <property type="entry name" value="GGDEF_dom"/>
</dbReference>
<dbReference type="Pfam" id="PF16448">
    <property type="entry name" value="LapD_MoxY_N"/>
    <property type="match status" value="2"/>
</dbReference>
<keyword evidence="1" id="KW-0472">Membrane</keyword>
<dbReference type="PROSITE" id="PS50885">
    <property type="entry name" value="HAMP"/>
    <property type="match status" value="1"/>
</dbReference>
<dbReference type="KEGG" id="ant:Arnit_0818"/>
<evidence type="ECO:0000259" key="2">
    <source>
        <dbReference type="PROSITE" id="PS50883"/>
    </source>
</evidence>